<dbReference type="EMBL" id="JPKZ01000885">
    <property type="protein sequence ID" value="KHN84943.1"/>
    <property type="molecule type" value="Genomic_DNA"/>
</dbReference>
<name>A0A0B2VTB6_TOXCA</name>
<dbReference type="Proteomes" id="UP000031036">
    <property type="component" value="Unassembled WGS sequence"/>
</dbReference>
<evidence type="ECO:0000313" key="1">
    <source>
        <dbReference type="EMBL" id="KHN84943.1"/>
    </source>
</evidence>
<comment type="caution">
    <text evidence="1">The sequence shown here is derived from an EMBL/GenBank/DDBJ whole genome shotgun (WGS) entry which is preliminary data.</text>
</comment>
<dbReference type="InterPro" id="IPR029731">
    <property type="entry name" value="OSGIN1/2"/>
</dbReference>
<proteinExistence type="predicted"/>
<dbReference type="STRING" id="6265.A0A0B2VTB6"/>
<gene>
    <name evidence="1" type="primary">F30B5.4</name>
    <name evidence="1" type="ORF">Tcan_16137</name>
</gene>
<keyword evidence="2" id="KW-1185">Reference proteome</keyword>
<dbReference type="OMA" id="CEHIDEP"/>
<dbReference type="PANTHER" id="PTHR15192:SF8">
    <property type="entry name" value="FAD_NAD(P)-BINDING DOMAIN-CONTAINING PROTEIN"/>
    <property type="match status" value="1"/>
</dbReference>
<sequence length="226" mass="25167">MDCSRQPSTSPSVQLNTEVVIVGNGPAGLSLSAFLSGWMPFYNPQRPHPNAFVHEKLCEHIDEPLTDQDLSWLTDEIELSGYAARPLPLLYDSLVRPEADMGLTRKSLLRWECDPQRTVPHIVIGETDIGGSWNEYDDEMVAVSVGSYLDLPAFSIANWLGGESLCARLPTLVIRKYMNAYASAIGIRKNITCNVKVTHIASDEEMSREERLFFCFGINAVDCSQI</sequence>
<dbReference type="PANTHER" id="PTHR15192">
    <property type="entry name" value="PROTEIN CBG05349"/>
    <property type="match status" value="1"/>
</dbReference>
<dbReference type="OrthoDB" id="412005at2759"/>
<evidence type="ECO:0000313" key="2">
    <source>
        <dbReference type="Proteomes" id="UP000031036"/>
    </source>
</evidence>
<dbReference type="AlphaFoldDB" id="A0A0B2VTB6"/>
<protein>
    <submittedName>
        <fullName evidence="1">Uncharacterized protein F30B5.4</fullName>
    </submittedName>
</protein>
<accession>A0A0B2VTB6</accession>
<organism evidence="1 2">
    <name type="scientific">Toxocara canis</name>
    <name type="common">Canine roundworm</name>
    <dbReference type="NCBI Taxonomy" id="6265"/>
    <lineage>
        <taxon>Eukaryota</taxon>
        <taxon>Metazoa</taxon>
        <taxon>Ecdysozoa</taxon>
        <taxon>Nematoda</taxon>
        <taxon>Chromadorea</taxon>
        <taxon>Rhabditida</taxon>
        <taxon>Spirurina</taxon>
        <taxon>Ascaridomorpha</taxon>
        <taxon>Ascaridoidea</taxon>
        <taxon>Toxocaridae</taxon>
        <taxon>Toxocara</taxon>
    </lineage>
</organism>
<reference evidence="1 2" key="1">
    <citation type="submission" date="2014-11" db="EMBL/GenBank/DDBJ databases">
        <title>Genetic blueprint of the zoonotic pathogen Toxocara canis.</title>
        <authorList>
            <person name="Zhu X.-Q."/>
            <person name="Korhonen P.K."/>
            <person name="Cai H."/>
            <person name="Young N.D."/>
            <person name="Nejsum P."/>
            <person name="von Samson-Himmelstjerna G."/>
            <person name="Boag P.R."/>
            <person name="Tan P."/>
            <person name="Li Q."/>
            <person name="Min J."/>
            <person name="Yang Y."/>
            <person name="Wang X."/>
            <person name="Fang X."/>
            <person name="Hall R.S."/>
            <person name="Hofmann A."/>
            <person name="Sternberg P.W."/>
            <person name="Jex A.R."/>
            <person name="Gasser R.B."/>
        </authorList>
    </citation>
    <scope>NUCLEOTIDE SEQUENCE [LARGE SCALE GENOMIC DNA]</scope>
    <source>
        <strain evidence="1">PN_DK_2014</strain>
    </source>
</reference>